<protein>
    <submittedName>
        <fullName evidence="1">13230_t:CDS:1</fullName>
    </submittedName>
</protein>
<comment type="caution">
    <text evidence="1">The sequence shown here is derived from an EMBL/GenBank/DDBJ whole genome shotgun (WGS) entry which is preliminary data.</text>
</comment>
<organism evidence="1 2">
    <name type="scientific">Dentiscutata erythropus</name>
    <dbReference type="NCBI Taxonomy" id="1348616"/>
    <lineage>
        <taxon>Eukaryota</taxon>
        <taxon>Fungi</taxon>
        <taxon>Fungi incertae sedis</taxon>
        <taxon>Mucoromycota</taxon>
        <taxon>Glomeromycotina</taxon>
        <taxon>Glomeromycetes</taxon>
        <taxon>Diversisporales</taxon>
        <taxon>Gigasporaceae</taxon>
        <taxon>Dentiscutata</taxon>
    </lineage>
</organism>
<feature type="non-terminal residue" evidence="1">
    <location>
        <position position="95"/>
    </location>
</feature>
<keyword evidence="2" id="KW-1185">Reference proteome</keyword>
<evidence type="ECO:0000313" key="2">
    <source>
        <dbReference type="Proteomes" id="UP000789405"/>
    </source>
</evidence>
<dbReference type="Proteomes" id="UP000789405">
    <property type="component" value="Unassembled WGS sequence"/>
</dbReference>
<proteinExistence type="predicted"/>
<accession>A0A9N9CK24</accession>
<dbReference type="EMBL" id="CAJVPY010003936">
    <property type="protein sequence ID" value="CAG8606089.1"/>
    <property type="molecule type" value="Genomic_DNA"/>
</dbReference>
<evidence type="ECO:0000313" key="1">
    <source>
        <dbReference type="EMBL" id="CAG8606089.1"/>
    </source>
</evidence>
<sequence>GQSVRFIFEMVNTGHYIVISVETILDGGQNSADVASEMALVCQLMQLLLGRVQEKHLQMYFRERHSDFSTLLGLKEKVDTLNKAPCWCACILQER</sequence>
<reference evidence="1" key="1">
    <citation type="submission" date="2021-06" db="EMBL/GenBank/DDBJ databases">
        <authorList>
            <person name="Kallberg Y."/>
            <person name="Tangrot J."/>
            <person name="Rosling A."/>
        </authorList>
    </citation>
    <scope>NUCLEOTIDE SEQUENCE</scope>
    <source>
        <strain evidence="1">MA453B</strain>
    </source>
</reference>
<name>A0A9N9CK24_9GLOM</name>
<dbReference type="AlphaFoldDB" id="A0A9N9CK24"/>
<gene>
    <name evidence="1" type="ORF">DERYTH_LOCUS7894</name>
</gene>